<feature type="region of interest" description="Disordered" evidence="1">
    <location>
        <begin position="248"/>
        <end position="365"/>
    </location>
</feature>
<feature type="compositionally biased region" description="Basic and acidic residues" evidence="1">
    <location>
        <begin position="286"/>
        <end position="304"/>
    </location>
</feature>
<accession>A0A8J8NE29</accession>
<feature type="region of interest" description="Disordered" evidence="1">
    <location>
        <begin position="398"/>
        <end position="473"/>
    </location>
</feature>
<dbReference type="OrthoDB" id="326494at2759"/>
<name>A0A8J8NE29_HALGN</name>
<proteinExistence type="predicted"/>
<dbReference type="EMBL" id="RRYP01019250">
    <property type="protein sequence ID" value="TNV73313.1"/>
    <property type="molecule type" value="Genomic_DNA"/>
</dbReference>
<organism evidence="2 3">
    <name type="scientific">Halteria grandinella</name>
    <dbReference type="NCBI Taxonomy" id="5974"/>
    <lineage>
        <taxon>Eukaryota</taxon>
        <taxon>Sar</taxon>
        <taxon>Alveolata</taxon>
        <taxon>Ciliophora</taxon>
        <taxon>Intramacronucleata</taxon>
        <taxon>Spirotrichea</taxon>
        <taxon>Stichotrichia</taxon>
        <taxon>Sporadotrichida</taxon>
        <taxon>Halteriidae</taxon>
        <taxon>Halteria</taxon>
    </lineage>
</organism>
<feature type="region of interest" description="Disordered" evidence="1">
    <location>
        <begin position="1"/>
        <end position="24"/>
    </location>
</feature>
<evidence type="ECO:0000313" key="2">
    <source>
        <dbReference type="EMBL" id="TNV73313.1"/>
    </source>
</evidence>
<gene>
    <name evidence="2" type="ORF">FGO68_gene11590</name>
</gene>
<evidence type="ECO:0000313" key="3">
    <source>
        <dbReference type="Proteomes" id="UP000785679"/>
    </source>
</evidence>
<evidence type="ECO:0000256" key="1">
    <source>
        <dbReference type="SAM" id="MobiDB-lite"/>
    </source>
</evidence>
<keyword evidence="3" id="KW-1185">Reference proteome</keyword>
<feature type="compositionally biased region" description="Polar residues" evidence="1">
    <location>
        <begin position="269"/>
        <end position="285"/>
    </location>
</feature>
<sequence>MDNIQLAPPETQVKPTNDDATSERESGIQFQTILGTRQSQENQIWSKLGTLQLLAGANVMIMLFALDDVEQLERVLQIHCEFQETNTTNAYQILIGIISEDMIKGKTRREIDVSDVEEFIRLRRIQSYVELRQDSWDALRVIEQHLRYIMSPQFENGNSPMYRSLFEVNREFVTQDFDSLEDNTVSGNRHNNAKDGQWVDRLYYQKPDFGQIYKYQQKIEAKRKKKLSTKKRVNNGEDYQSNLLKVTSEYSPMRGSLQAQDGPSRRQLIESSRGSETPQYSQGSRNQEELRQGRSRPQAEDRYESPSINHKSMTSRRSATPNRSQISHTHHSKPTVHCPYHCRSKSPVVEKKRDSTPQKSQKNVTNLLLMSDMNSYMSKRNINHDAQRETQYASIGQKDSETPQFIHGRPNGVQGNFTEYNSQQRSKSQNVVPPSPQNRGYQSQFKRADPPASQQNYYIPTSPRPYPPQSARTDSIQATRMISPSMVTGIENMSEEEKVRYFQRLQQNYRQSGYNNDDEAPTRPKKRGQLIPTVVEYRYIEKPQKDRGYGCSNCQIF</sequence>
<dbReference type="AlphaFoldDB" id="A0A8J8NE29"/>
<dbReference type="Proteomes" id="UP000785679">
    <property type="component" value="Unassembled WGS sequence"/>
</dbReference>
<feature type="compositionally biased region" description="Polar residues" evidence="1">
    <location>
        <begin position="413"/>
        <end position="445"/>
    </location>
</feature>
<feature type="compositionally biased region" description="Polar residues" evidence="1">
    <location>
        <begin position="306"/>
        <end position="327"/>
    </location>
</feature>
<comment type="caution">
    <text evidence="2">The sequence shown here is derived from an EMBL/GenBank/DDBJ whole genome shotgun (WGS) entry which is preliminary data.</text>
</comment>
<feature type="compositionally biased region" description="Basic residues" evidence="1">
    <location>
        <begin position="328"/>
        <end position="344"/>
    </location>
</feature>
<protein>
    <submittedName>
        <fullName evidence="2">Uncharacterized protein</fullName>
    </submittedName>
</protein>
<reference evidence="2" key="1">
    <citation type="submission" date="2019-06" db="EMBL/GenBank/DDBJ databases">
        <authorList>
            <person name="Zheng W."/>
        </authorList>
    </citation>
    <scope>NUCLEOTIDE SEQUENCE</scope>
    <source>
        <strain evidence="2">QDHG01</strain>
    </source>
</reference>